<organism evidence="2 3">
    <name type="scientific">Macrophomina phaseolina (strain MS6)</name>
    <name type="common">Charcoal rot fungus</name>
    <dbReference type="NCBI Taxonomy" id="1126212"/>
    <lineage>
        <taxon>Eukaryota</taxon>
        <taxon>Fungi</taxon>
        <taxon>Dikarya</taxon>
        <taxon>Ascomycota</taxon>
        <taxon>Pezizomycotina</taxon>
        <taxon>Dothideomycetes</taxon>
        <taxon>Dothideomycetes incertae sedis</taxon>
        <taxon>Botryosphaeriales</taxon>
        <taxon>Botryosphaeriaceae</taxon>
        <taxon>Macrophomina</taxon>
    </lineage>
</organism>
<dbReference type="VEuPathDB" id="FungiDB:MPH_09053"/>
<dbReference type="STRING" id="1126212.K2QVJ6"/>
<feature type="domain" description="LYC1 C-terminal" evidence="1">
    <location>
        <begin position="168"/>
        <end position="216"/>
    </location>
</feature>
<evidence type="ECO:0000259" key="1">
    <source>
        <dbReference type="Pfam" id="PF22998"/>
    </source>
</evidence>
<dbReference type="Proteomes" id="UP000007129">
    <property type="component" value="Unassembled WGS sequence"/>
</dbReference>
<dbReference type="EMBL" id="AHHD01000386">
    <property type="protein sequence ID" value="EKG13746.1"/>
    <property type="molecule type" value="Genomic_DNA"/>
</dbReference>
<evidence type="ECO:0000313" key="2">
    <source>
        <dbReference type="EMBL" id="EKG13746.1"/>
    </source>
</evidence>
<reference evidence="2 3" key="1">
    <citation type="journal article" date="2012" name="BMC Genomics">
        <title>Tools to kill: Genome of one of the most destructive plant pathogenic fungi Macrophomina phaseolina.</title>
        <authorList>
            <person name="Islam M.S."/>
            <person name="Haque M.S."/>
            <person name="Islam M.M."/>
            <person name="Emdad E.M."/>
            <person name="Halim A."/>
            <person name="Hossen Q.M.M."/>
            <person name="Hossain M.Z."/>
            <person name="Ahmed B."/>
            <person name="Rahim S."/>
            <person name="Rahman M.S."/>
            <person name="Alam M.M."/>
            <person name="Hou S."/>
            <person name="Wan X."/>
            <person name="Saito J.A."/>
            <person name="Alam M."/>
        </authorList>
    </citation>
    <scope>NUCLEOTIDE SEQUENCE [LARGE SCALE GENOMIC DNA]</scope>
    <source>
        <strain evidence="2 3">MS6</strain>
    </source>
</reference>
<dbReference type="AlphaFoldDB" id="K2QVJ6"/>
<dbReference type="eggNOG" id="ENOG502RZ3A">
    <property type="taxonomic scope" value="Eukaryota"/>
</dbReference>
<proteinExistence type="predicted"/>
<sequence>MKRSVSIFVVELKLFIMYLTIVTLAKDDGITIWALVDKSLPPDARPILFYCESFHNHCLTNDTNGNVQDSIVHGIASVFCPPEYRGRGYAVRRMTEMAKALRDWQSECGRTVGSILYSDIRMSFYSKLGWLPNDTKSHMVFGLLDSSNPCSANEVLLKYVEGSVKGTRRIIREAMTITAATKMRIIILPDLDHMIWQIIKEAIVTDYFFREDPKGKRINCRLTRTPSMGNLDALILRTSGLSFF</sequence>
<dbReference type="PANTHER" id="PTHR34815:SF2">
    <property type="entry name" value="N-ACETYLTRANSFERASE DOMAIN-CONTAINING PROTEIN"/>
    <property type="match status" value="1"/>
</dbReference>
<dbReference type="InterPro" id="IPR055100">
    <property type="entry name" value="GNAT_LYC1-like"/>
</dbReference>
<evidence type="ECO:0000313" key="3">
    <source>
        <dbReference type="Proteomes" id="UP000007129"/>
    </source>
</evidence>
<keyword evidence="2" id="KW-0012">Acyltransferase</keyword>
<dbReference type="Pfam" id="PF22998">
    <property type="entry name" value="GNAT_LYC1-like"/>
    <property type="match status" value="1"/>
</dbReference>
<dbReference type="InterPro" id="IPR053013">
    <property type="entry name" value="LAT"/>
</dbReference>
<gene>
    <name evidence="2" type="ORF">MPH_09053</name>
</gene>
<comment type="caution">
    <text evidence="2">The sequence shown here is derived from an EMBL/GenBank/DDBJ whole genome shotgun (WGS) entry which is preliminary data.</text>
</comment>
<dbReference type="InParanoid" id="K2QVJ6"/>
<dbReference type="PANTHER" id="PTHR34815">
    <property type="entry name" value="LYSINE ACETYLTRANSFERASE"/>
    <property type="match status" value="1"/>
</dbReference>
<dbReference type="HOGENOM" id="CLU_1138180_0_0_1"/>
<dbReference type="InterPro" id="IPR016181">
    <property type="entry name" value="Acyl_CoA_acyltransferase"/>
</dbReference>
<dbReference type="OrthoDB" id="2020070at2759"/>
<accession>K2QVJ6</accession>
<dbReference type="Gene3D" id="3.40.630.30">
    <property type="match status" value="1"/>
</dbReference>
<protein>
    <submittedName>
        <fullName evidence="2">Acyl-CoA N-acyltransferase</fullName>
    </submittedName>
</protein>
<name>K2QVJ6_MACPH</name>
<keyword evidence="2" id="KW-0808">Transferase</keyword>
<dbReference type="GO" id="GO:0016746">
    <property type="term" value="F:acyltransferase activity"/>
    <property type="evidence" value="ECO:0007669"/>
    <property type="project" value="UniProtKB-KW"/>
</dbReference>
<dbReference type="SUPFAM" id="SSF55729">
    <property type="entry name" value="Acyl-CoA N-acyltransferases (Nat)"/>
    <property type="match status" value="1"/>
</dbReference>